<keyword evidence="1 2" id="KW-0808">Transferase</keyword>
<accession>A0A368XN85</accession>
<feature type="domain" description="Poly A polymerase head" evidence="3">
    <location>
        <begin position="48"/>
        <end position="87"/>
    </location>
</feature>
<evidence type="ECO:0000256" key="1">
    <source>
        <dbReference type="ARBA" id="ARBA00022679"/>
    </source>
</evidence>
<dbReference type="Gene3D" id="3.30.460.10">
    <property type="entry name" value="Beta Polymerase, domain 2"/>
    <property type="match status" value="1"/>
</dbReference>
<dbReference type="GO" id="GO:0016779">
    <property type="term" value="F:nucleotidyltransferase activity"/>
    <property type="evidence" value="ECO:0007669"/>
    <property type="project" value="InterPro"/>
</dbReference>
<name>A0A368XN85_9BURK</name>
<dbReference type="GO" id="GO:0006396">
    <property type="term" value="P:RNA processing"/>
    <property type="evidence" value="ECO:0007669"/>
    <property type="project" value="InterPro"/>
</dbReference>
<dbReference type="Pfam" id="PF01743">
    <property type="entry name" value="PolyA_pol"/>
    <property type="match status" value="1"/>
</dbReference>
<evidence type="ECO:0000313" key="4">
    <source>
        <dbReference type="EMBL" id="RCW69440.1"/>
    </source>
</evidence>
<keyword evidence="5" id="KW-1185">Reference proteome</keyword>
<dbReference type="InterPro" id="IPR002646">
    <property type="entry name" value="PolA_pol_head_dom"/>
</dbReference>
<comment type="caution">
    <text evidence="4">The sequence shown here is derived from an EMBL/GenBank/DDBJ whole genome shotgun (WGS) entry which is preliminary data.</text>
</comment>
<dbReference type="Proteomes" id="UP000252884">
    <property type="component" value="Unassembled WGS sequence"/>
</dbReference>
<sequence>MFRDEIGGSDENGYARLGGKGVHGDPFIDLKLFCHGDSGTPDALFGADFSLDVSHRDFACNSVYYDPINEVLIDPTGRGISDAEKMLLHVVCDPQLRRPASVGQVSLRYFKFLLRGFQPTAATRKAIEERFIPCLSALTDADRLGYIKRQIFGKLAASEHADAKARLEAAVKSCTVTGLWNECFEPICGEMCT</sequence>
<organism evidence="4 5">
    <name type="scientific">Pseudorhodoferax soli</name>
    <dbReference type="NCBI Taxonomy" id="545864"/>
    <lineage>
        <taxon>Bacteria</taxon>
        <taxon>Pseudomonadati</taxon>
        <taxon>Pseudomonadota</taxon>
        <taxon>Betaproteobacteria</taxon>
        <taxon>Burkholderiales</taxon>
        <taxon>Comamonadaceae</taxon>
    </lineage>
</organism>
<evidence type="ECO:0000313" key="5">
    <source>
        <dbReference type="Proteomes" id="UP000252884"/>
    </source>
</evidence>
<evidence type="ECO:0000256" key="2">
    <source>
        <dbReference type="RuleBase" id="RU003953"/>
    </source>
</evidence>
<dbReference type="InterPro" id="IPR043519">
    <property type="entry name" value="NT_sf"/>
</dbReference>
<dbReference type="AlphaFoldDB" id="A0A368XN85"/>
<comment type="similarity">
    <text evidence="2">Belongs to the tRNA nucleotidyltransferase/poly(A) polymerase family.</text>
</comment>
<dbReference type="GO" id="GO:0003723">
    <property type="term" value="F:RNA binding"/>
    <property type="evidence" value="ECO:0007669"/>
    <property type="project" value="UniProtKB-KW"/>
</dbReference>
<protein>
    <recommendedName>
        <fullName evidence="3">Poly A polymerase head domain-containing protein</fullName>
    </recommendedName>
</protein>
<dbReference type="SUPFAM" id="SSF81301">
    <property type="entry name" value="Nucleotidyltransferase"/>
    <property type="match status" value="1"/>
</dbReference>
<reference evidence="4 5" key="1">
    <citation type="submission" date="2018-07" db="EMBL/GenBank/DDBJ databases">
        <title>Genomic Encyclopedia of Type Strains, Phase IV (KMG-IV): sequencing the most valuable type-strain genomes for metagenomic binning, comparative biology and taxonomic classification.</title>
        <authorList>
            <person name="Goeker M."/>
        </authorList>
    </citation>
    <scope>NUCLEOTIDE SEQUENCE [LARGE SCALE GENOMIC DNA]</scope>
    <source>
        <strain evidence="4 5">DSM 21634</strain>
    </source>
</reference>
<gene>
    <name evidence="4" type="ORF">DES41_106314</name>
</gene>
<keyword evidence="2" id="KW-0694">RNA-binding</keyword>
<dbReference type="EMBL" id="QPJK01000006">
    <property type="protein sequence ID" value="RCW69440.1"/>
    <property type="molecule type" value="Genomic_DNA"/>
</dbReference>
<proteinExistence type="inferred from homology"/>
<evidence type="ECO:0000259" key="3">
    <source>
        <dbReference type="Pfam" id="PF01743"/>
    </source>
</evidence>